<organism evidence="4 5">
    <name type="scientific">Nocardiopsis metallicus</name>
    <dbReference type="NCBI Taxonomy" id="179819"/>
    <lineage>
        <taxon>Bacteria</taxon>
        <taxon>Bacillati</taxon>
        <taxon>Actinomycetota</taxon>
        <taxon>Actinomycetes</taxon>
        <taxon>Streptosporangiales</taxon>
        <taxon>Nocardiopsidaceae</taxon>
        <taxon>Nocardiopsis</taxon>
    </lineage>
</organism>
<evidence type="ECO:0000313" key="4">
    <source>
        <dbReference type="EMBL" id="MBB5493693.1"/>
    </source>
</evidence>
<dbReference type="Pfam" id="PF03747">
    <property type="entry name" value="ADP_ribosyl_GH"/>
    <property type="match status" value="1"/>
</dbReference>
<dbReference type="GO" id="GO:0046872">
    <property type="term" value="F:metal ion binding"/>
    <property type="evidence" value="ECO:0007669"/>
    <property type="project" value="UniProtKB-KW"/>
</dbReference>
<dbReference type="GO" id="GO:0051213">
    <property type="term" value="F:dioxygenase activity"/>
    <property type="evidence" value="ECO:0007669"/>
    <property type="project" value="UniProtKB-KW"/>
</dbReference>
<dbReference type="AlphaFoldDB" id="A0A840WE50"/>
<evidence type="ECO:0000259" key="3">
    <source>
        <dbReference type="PROSITE" id="PS51819"/>
    </source>
</evidence>
<feature type="binding site" evidence="1">
    <location>
        <position position="76"/>
    </location>
    <ligand>
        <name>Mg(2+)</name>
        <dbReference type="ChEBI" id="CHEBI:18420"/>
        <label>1</label>
    </ligand>
</feature>
<dbReference type="GO" id="GO:0016787">
    <property type="term" value="F:hydrolase activity"/>
    <property type="evidence" value="ECO:0007669"/>
    <property type="project" value="UniProtKB-KW"/>
</dbReference>
<dbReference type="Gene3D" id="1.10.4080.10">
    <property type="entry name" value="ADP-ribosylation/Crystallin J1"/>
    <property type="match status" value="1"/>
</dbReference>
<dbReference type="GO" id="GO:0016829">
    <property type="term" value="F:lyase activity"/>
    <property type="evidence" value="ECO:0007669"/>
    <property type="project" value="UniProtKB-KW"/>
</dbReference>
<gene>
    <name evidence="4" type="ORF">HNR07_004830</name>
</gene>
<name>A0A840WE50_9ACTN</name>
<comment type="caution">
    <text evidence="4">The sequence shown here is derived from an EMBL/GenBank/DDBJ whole genome shotgun (WGS) entry which is preliminary data.</text>
</comment>
<accession>A0A840WE50</accession>
<sequence>MTEPTQLDLTDRGRGLLLGAAAGDALGWPQEQRSGIVGGKSSRSTEPRWAFRAWDRWGGHRFSRYRDPVAAGEYSDDTQLLLATARACLRGEGWRSWLTSTELPVWPLYQRGGGLAVLRACRSWAKGRAPWEADAKTAHAYFAAGANGAAMRIAPHALLLAEDPSPRELVARVVLDGVTTHGHTRALLGAVVYALAVRHTLRLHPPLEYGGLVGELLKQTDWADPTVPHEVLPKTWLDAFHQHSDLDFHRSWESTAREMTDLLNTAQHSMQRAALADDEETMRALGCFDPKVNGAGTVTAAAACYLADRFSVKPRAGLLKPAFLADADTDTLASMTGGVLGAVHGTPWLTELSPALQDHAYIASLAERLCSAAGEGPPAAPAPAGPAASGGTWLESLADPEGPHDFADGRTVTAVERERLESSGKQEVERVRLVLGDGQHVMVDRREKPAHDRPAREAAATETREPLERAERRPPEPTAVVSRLALQVADLERTREFYAGILGARVSQNGPALYLSRWLAFLDSGGETPSLFGNSARITLASSDPEGVSRRVDESGVERLPAGPQDVPGSLRVRDPDGNEVLVWPASDAASSNQSGPHT</sequence>
<dbReference type="SUPFAM" id="SSF54593">
    <property type="entry name" value="Glyoxalase/Bleomycin resistance protein/Dihydroxybiphenyl dioxygenase"/>
    <property type="match status" value="1"/>
</dbReference>
<dbReference type="PANTHER" id="PTHR16222">
    <property type="entry name" value="ADP-RIBOSYLGLYCOHYDROLASE"/>
    <property type="match status" value="1"/>
</dbReference>
<dbReference type="PANTHER" id="PTHR16222:SF12">
    <property type="entry name" value="ADP-RIBOSYLGLYCOHYDROLASE-RELATED"/>
    <property type="match status" value="1"/>
</dbReference>
<keyword evidence="4" id="KW-0378">Hydrolase</keyword>
<feature type="compositionally biased region" description="Basic and acidic residues" evidence="2">
    <location>
        <begin position="462"/>
        <end position="475"/>
    </location>
</feature>
<keyword evidence="4" id="KW-0223">Dioxygenase</keyword>
<keyword evidence="5" id="KW-1185">Reference proteome</keyword>
<dbReference type="RefSeq" id="WP_184366841.1">
    <property type="nucleotide sequence ID" value="NZ_BAAAKM010000072.1"/>
</dbReference>
<keyword evidence="1" id="KW-0479">Metal-binding</keyword>
<feature type="binding site" evidence="1">
    <location>
        <position position="330"/>
    </location>
    <ligand>
        <name>Mg(2+)</name>
        <dbReference type="ChEBI" id="CHEBI:18420"/>
        <label>1</label>
    </ligand>
</feature>
<evidence type="ECO:0000256" key="1">
    <source>
        <dbReference type="PIRSR" id="PIRSR605502-1"/>
    </source>
</evidence>
<keyword evidence="4" id="KW-0456">Lyase</keyword>
<comment type="cofactor">
    <cofactor evidence="1">
        <name>Mg(2+)</name>
        <dbReference type="ChEBI" id="CHEBI:18420"/>
    </cofactor>
    <text evidence="1">Binds 2 magnesium ions per subunit.</text>
</comment>
<dbReference type="EMBL" id="JACHDO010000001">
    <property type="protein sequence ID" value="MBB5493693.1"/>
    <property type="molecule type" value="Genomic_DNA"/>
</dbReference>
<keyword evidence="1" id="KW-0460">Magnesium</keyword>
<dbReference type="InterPro" id="IPR029068">
    <property type="entry name" value="Glyas_Bleomycin-R_OHBP_Dase"/>
</dbReference>
<dbReference type="SUPFAM" id="SSF101478">
    <property type="entry name" value="ADP-ribosylglycohydrolase"/>
    <property type="match status" value="1"/>
</dbReference>
<dbReference type="InterPro" id="IPR036705">
    <property type="entry name" value="Ribosyl_crysJ1_sf"/>
</dbReference>
<evidence type="ECO:0000256" key="2">
    <source>
        <dbReference type="SAM" id="MobiDB-lite"/>
    </source>
</evidence>
<feature type="binding site" evidence="1">
    <location>
        <position position="75"/>
    </location>
    <ligand>
        <name>Mg(2+)</name>
        <dbReference type="ChEBI" id="CHEBI:18420"/>
        <label>1</label>
    </ligand>
</feature>
<feature type="binding site" evidence="1">
    <location>
        <position position="77"/>
    </location>
    <ligand>
        <name>Mg(2+)</name>
        <dbReference type="ChEBI" id="CHEBI:18420"/>
        <label>1</label>
    </ligand>
</feature>
<feature type="region of interest" description="Disordered" evidence="2">
    <location>
        <begin position="444"/>
        <end position="478"/>
    </location>
</feature>
<reference evidence="4 5" key="1">
    <citation type="submission" date="2020-08" db="EMBL/GenBank/DDBJ databases">
        <title>Sequencing the genomes of 1000 actinobacteria strains.</title>
        <authorList>
            <person name="Klenk H.-P."/>
        </authorList>
    </citation>
    <scope>NUCLEOTIDE SEQUENCE [LARGE SCALE GENOMIC DNA]</scope>
    <source>
        <strain evidence="4 5">DSM 44598</strain>
    </source>
</reference>
<dbReference type="Gene3D" id="3.10.180.10">
    <property type="entry name" value="2,3-Dihydroxybiphenyl 1,2-Dioxygenase, domain 1"/>
    <property type="match status" value="1"/>
</dbReference>
<dbReference type="Proteomes" id="UP000579647">
    <property type="component" value="Unassembled WGS sequence"/>
</dbReference>
<dbReference type="InterPro" id="IPR037523">
    <property type="entry name" value="VOC_core"/>
</dbReference>
<evidence type="ECO:0000313" key="5">
    <source>
        <dbReference type="Proteomes" id="UP000579647"/>
    </source>
</evidence>
<feature type="binding site" evidence="1">
    <location>
        <position position="328"/>
    </location>
    <ligand>
        <name>Mg(2+)</name>
        <dbReference type="ChEBI" id="CHEBI:18420"/>
        <label>1</label>
    </ligand>
</feature>
<feature type="binding site" evidence="1">
    <location>
        <position position="331"/>
    </location>
    <ligand>
        <name>Mg(2+)</name>
        <dbReference type="ChEBI" id="CHEBI:18420"/>
        <label>1</label>
    </ligand>
</feature>
<feature type="domain" description="VOC" evidence="3">
    <location>
        <begin position="480"/>
        <end position="586"/>
    </location>
</feature>
<dbReference type="InterPro" id="IPR050792">
    <property type="entry name" value="ADP-ribosylglycohydrolase"/>
</dbReference>
<feature type="compositionally biased region" description="Basic and acidic residues" evidence="2">
    <location>
        <begin position="444"/>
        <end position="456"/>
    </location>
</feature>
<dbReference type="InterPro" id="IPR004360">
    <property type="entry name" value="Glyas_Fos-R_dOase_dom"/>
</dbReference>
<dbReference type="Pfam" id="PF00903">
    <property type="entry name" value="Glyoxalase"/>
    <property type="match status" value="1"/>
</dbReference>
<feature type="compositionally biased region" description="Basic and acidic residues" evidence="2">
    <location>
        <begin position="547"/>
        <end position="557"/>
    </location>
</feature>
<dbReference type="PROSITE" id="PS51819">
    <property type="entry name" value="VOC"/>
    <property type="match status" value="1"/>
</dbReference>
<feature type="region of interest" description="Disordered" evidence="2">
    <location>
        <begin position="374"/>
        <end position="408"/>
    </location>
</feature>
<dbReference type="InterPro" id="IPR005502">
    <property type="entry name" value="Ribosyl_crysJ1"/>
</dbReference>
<protein>
    <submittedName>
        <fullName evidence="4">ADP-ribosylglycohydrolase/catechol 2,3-dioxygenase-like lactoylglutathione lyase family enzyme</fullName>
    </submittedName>
</protein>
<dbReference type="CDD" id="cd06587">
    <property type="entry name" value="VOC"/>
    <property type="match status" value="1"/>
</dbReference>
<keyword evidence="4" id="KW-0560">Oxidoreductase</keyword>
<proteinExistence type="predicted"/>
<feature type="region of interest" description="Disordered" evidence="2">
    <location>
        <begin position="544"/>
        <end position="577"/>
    </location>
</feature>